<dbReference type="EMBL" id="LAZR01036443">
    <property type="protein sequence ID" value="KKL24824.1"/>
    <property type="molecule type" value="Genomic_DNA"/>
</dbReference>
<dbReference type="AlphaFoldDB" id="A0A0F9BSB1"/>
<accession>A0A0F9BSB1</accession>
<organism evidence="1">
    <name type="scientific">marine sediment metagenome</name>
    <dbReference type="NCBI Taxonomy" id="412755"/>
    <lineage>
        <taxon>unclassified sequences</taxon>
        <taxon>metagenomes</taxon>
        <taxon>ecological metagenomes</taxon>
    </lineage>
</organism>
<sequence length="145" mass="16612">MRDKYFDKPTIYVSHPIRGVSGDMKGNCHKAQVGIRKLRHLFPEVDWHLPADGDLIIQILYDVGELSEKAILDADLEILRACSGWFYYRFEESGGSEIERKGAIQANLVDGEEHDVRYDLSKASYPAIRKTFNPIVAKAVKRFRE</sequence>
<protein>
    <submittedName>
        <fullName evidence="1">Uncharacterized protein</fullName>
    </submittedName>
</protein>
<name>A0A0F9BSB1_9ZZZZ</name>
<reference evidence="1" key="1">
    <citation type="journal article" date="2015" name="Nature">
        <title>Complex archaea that bridge the gap between prokaryotes and eukaryotes.</title>
        <authorList>
            <person name="Spang A."/>
            <person name="Saw J.H."/>
            <person name="Jorgensen S.L."/>
            <person name="Zaremba-Niedzwiedzka K."/>
            <person name="Martijn J."/>
            <person name="Lind A.E."/>
            <person name="van Eijk R."/>
            <person name="Schleper C."/>
            <person name="Guy L."/>
            <person name="Ettema T.J."/>
        </authorList>
    </citation>
    <scope>NUCLEOTIDE SEQUENCE</scope>
</reference>
<evidence type="ECO:0000313" key="1">
    <source>
        <dbReference type="EMBL" id="KKL24824.1"/>
    </source>
</evidence>
<comment type="caution">
    <text evidence="1">The sequence shown here is derived from an EMBL/GenBank/DDBJ whole genome shotgun (WGS) entry which is preliminary data.</text>
</comment>
<proteinExistence type="predicted"/>
<gene>
    <name evidence="1" type="ORF">LCGC14_2411440</name>
</gene>